<accession>A0AA39CG20</accession>
<feature type="region of interest" description="Disordered" evidence="1">
    <location>
        <begin position="1"/>
        <end position="21"/>
    </location>
</feature>
<evidence type="ECO:0000313" key="3">
    <source>
        <dbReference type="Proteomes" id="UP001172673"/>
    </source>
</evidence>
<proteinExistence type="predicted"/>
<organism evidence="2 3">
    <name type="scientific">Cladophialophora chaetospira</name>
    <dbReference type="NCBI Taxonomy" id="386627"/>
    <lineage>
        <taxon>Eukaryota</taxon>
        <taxon>Fungi</taxon>
        <taxon>Dikarya</taxon>
        <taxon>Ascomycota</taxon>
        <taxon>Pezizomycotina</taxon>
        <taxon>Eurotiomycetes</taxon>
        <taxon>Chaetothyriomycetidae</taxon>
        <taxon>Chaetothyriales</taxon>
        <taxon>Herpotrichiellaceae</taxon>
        <taxon>Cladophialophora</taxon>
    </lineage>
</organism>
<protein>
    <submittedName>
        <fullName evidence="2">Uncharacterized protein</fullName>
    </submittedName>
</protein>
<reference evidence="2" key="1">
    <citation type="submission" date="2022-10" db="EMBL/GenBank/DDBJ databases">
        <title>Culturing micro-colonial fungi from biological soil crusts in the Mojave desert and describing Neophaeococcomyces mojavensis, and introducing the new genera and species Taxawa tesnikishii.</title>
        <authorList>
            <person name="Kurbessoian T."/>
            <person name="Stajich J.E."/>
        </authorList>
    </citation>
    <scope>NUCLEOTIDE SEQUENCE</scope>
    <source>
        <strain evidence="2">TK_41</strain>
    </source>
</reference>
<name>A0AA39CG20_9EURO</name>
<sequence length="262" mass="29231">MSAPTTNDGPAQPATGYTGPPAHIMIKEHILTDEIIKRHNDPESILGGPELILLNEYVQAPDRRLDILREHDMLDAEGAGTGSRAQEAHHSIVGWAMANEYFNEEDIAKLKRWFDAGSADESMKEHGWKRQHGSSIIHRGRCFEIWPDAIMFSINSYSTSSCFLKRSSSYSVSGNGRVLVNPSQHLPPIYAPMFDTPSSKSTFANLLLFIWSLQSHVSRAHDSLTNVIETVLGMIPLKVAERSSPILARQSHQHRLQLPETV</sequence>
<dbReference type="AlphaFoldDB" id="A0AA39CG20"/>
<dbReference type="EMBL" id="JAPDRK010000013">
    <property type="protein sequence ID" value="KAJ9606924.1"/>
    <property type="molecule type" value="Genomic_DNA"/>
</dbReference>
<gene>
    <name evidence="2" type="ORF">H2200_008935</name>
</gene>
<dbReference type="Proteomes" id="UP001172673">
    <property type="component" value="Unassembled WGS sequence"/>
</dbReference>
<evidence type="ECO:0000256" key="1">
    <source>
        <dbReference type="SAM" id="MobiDB-lite"/>
    </source>
</evidence>
<evidence type="ECO:0000313" key="2">
    <source>
        <dbReference type="EMBL" id="KAJ9606924.1"/>
    </source>
</evidence>
<comment type="caution">
    <text evidence="2">The sequence shown here is derived from an EMBL/GenBank/DDBJ whole genome shotgun (WGS) entry which is preliminary data.</text>
</comment>
<keyword evidence="3" id="KW-1185">Reference proteome</keyword>